<dbReference type="GO" id="GO:0005634">
    <property type="term" value="C:nucleus"/>
    <property type="evidence" value="ECO:0007669"/>
    <property type="project" value="UniProtKB-SubCell"/>
</dbReference>
<dbReference type="SMART" id="SM01176">
    <property type="entry name" value="DUF4208"/>
    <property type="match status" value="1"/>
</dbReference>
<evidence type="ECO:0000313" key="6">
    <source>
        <dbReference type="Proteomes" id="UP001295794"/>
    </source>
</evidence>
<feature type="domain" description="Chromodomain-helicase-DNA-binding protein 1-like C-terminal" evidence="4">
    <location>
        <begin position="451"/>
        <end position="548"/>
    </location>
</feature>
<comment type="subcellular location">
    <subcellularLocation>
        <location evidence="1">Nucleus</location>
    </subcellularLocation>
</comment>
<proteinExistence type="predicted"/>
<feature type="compositionally biased region" description="Polar residues" evidence="3">
    <location>
        <begin position="595"/>
        <end position="605"/>
    </location>
</feature>
<feature type="compositionally biased region" description="Basic and acidic residues" evidence="3">
    <location>
        <begin position="249"/>
        <end position="264"/>
    </location>
</feature>
<dbReference type="AlphaFoldDB" id="A0AAD2HHQ1"/>
<dbReference type="InterPro" id="IPR025260">
    <property type="entry name" value="CHD1-like_C"/>
</dbReference>
<keyword evidence="2" id="KW-0539">Nucleus</keyword>
<feature type="region of interest" description="Disordered" evidence="3">
    <location>
        <begin position="582"/>
        <end position="619"/>
    </location>
</feature>
<dbReference type="EMBL" id="CAVNYO010000405">
    <property type="protein sequence ID" value="CAK5275977.1"/>
    <property type="molecule type" value="Genomic_DNA"/>
</dbReference>
<protein>
    <recommendedName>
        <fullName evidence="4">Chromodomain-helicase-DNA-binding protein 1-like C-terminal domain-containing protein</fullName>
    </recommendedName>
</protein>
<feature type="compositionally biased region" description="Polar residues" evidence="3">
    <location>
        <begin position="721"/>
        <end position="731"/>
    </location>
</feature>
<feature type="region of interest" description="Disordered" evidence="3">
    <location>
        <begin position="1"/>
        <end position="37"/>
    </location>
</feature>
<evidence type="ECO:0000256" key="1">
    <source>
        <dbReference type="ARBA" id="ARBA00004123"/>
    </source>
</evidence>
<name>A0AAD2HHQ1_9AGAR</name>
<evidence type="ECO:0000256" key="3">
    <source>
        <dbReference type="SAM" id="MobiDB-lite"/>
    </source>
</evidence>
<feature type="region of interest" description="Disordered" evidence="3">
    <location>
        <begin position="830"/>
        <end position="850"/>
    </location>
</feature>
<gene>
    <name evidence="5" type="ORF">MYCIT1_LOCUS24085</name>
</gene>
<feature type="region of interest" description="Disordered" evidence="3">
    <location>
        <begin position="249"/>
        <end position="437"/>
    </location>
</feature>
<sequence>MADIESTGPTEDSLSSTQSTTTQDAPTEPKPGALKRRECAWGVDYDAAVVDPGLGWVAVRRIGARVRRSMAQRSQKGPMNASPGPKLSSSEPTTIARTFIVASACSNPTASSRSSNAATTVSTPLEVPYTEYRYAGPPPSATSTSASSAFSRGDVWIDTKAFAVYAFVDKAADPGIVTTNGSSWHRWRGPESLTGPSAVEHPVHGATHVLWIRGDGLAGWAGKSDVLHKLVLGTPTEIVRSMLEEDARREKRNREHQRWVDAKAAKSKRGLEPAAEPEIPQVAPMPTPSVSQPKEPARKETLHLLWPQTKSAEDLDTHPVSITPKKRKGRHMNDGAMSTPASLPPRKRARLAVSRSASPLTLSKGNGNGKEREKLKGAGPSSITAKPTSKRQSKTTGDFSESAPRVSVIPPSDSPAAPPTRRLFIPSSSDSDADRPTGRMFRLKAGVLGPAEAQRKEQGEEEGQDVEACEAMKPVLQELLSFKGAPNTSRKERARALRVALRAVGQHVDRLAIKANVTGWQDRLWSYAARFWFVPVKGPVVRDLYLELKKNKKKTKKKKAVPNLKAAPKIFVPSANPIEPSSSEFELEFKPNPKLKSTQSSTPTVARSEKSRRKADGPALNLVGLFSDEDVHDQRRNAFLDPDSSPVRIPNRNKRRVRDNAPESSDEDGDELVLRLKSKSEPTSSKPQTLRLLRLDSTDAESDVPATEWNLRSHAARSKSGARTQQASTFKPRTVSMDMQPDDEELNVNTDWKAAKTGSTVRDGTVALTVTSEAVKPRKKIRKETKAVVFASSESEWVIDADLDDEEPLERQCSPVILDTDSAQPQLAVSATNTGTHSRPMTARKKMRQEPKSAALVVDPDSELVMTHGNAPTGSDDGNPAVLIDFHCVGASKLIADADVIGGATGTEAELVNVVSTRELEKSQTVAYPTMVPAIVGPSPTTPGHFQIQSIAFEFPDKQLGLVVAGHRRNAKLSHNHKSIWPGVLVNLLIVCKQHLDDPEVDWDAAVHALEVYYREISTLELHDENEVEGGQGSDGRLIDPELCRVMHVGDNDKTEEEDVLLPAHIDWFFPTKSCVACLERWEDDRTIQVFTSSLPRADALAYYAPLCAHLESVHPLDVRVVLDLTVGLSARDDVWRVLDGC</sequence>
<comment type="caution">
    <text evidence="5">The sequence shown here is derived from an EMBL/GenBank/DDBJ whole genome shotgun (WGS) entry which is preliminary data.</text>
</comment>
<feature type="region of interest" description="Disordered" evidence="3">
    <location>
        <begin position="68"/>
        <end position="91"/>
    </location>
</feature>
<keyword evidence="6" id="KW-1185">Reference proteome</keyword>
<dbReference type="Proteomes" id="UP001295794">
    <property type="component" value="Unassembled WGS sequence"/>
</dbReference>
<accession>A0AAD2HHQ1</accession>
<feature type="compositionally biased region" description="Low complexity" evidence="3">
    <location>
        <begin position="13"/>
        <end position="23"/>
    </location>
</feature>
<feature type="region of interest" description="Disordered" evidence="3">
    <location>
        <begin position="636"/>
        <end position="737"/>
    </location>
</feature>
<evidence type="ECO:0000313" key="5">
    <source>
        <dbReference type="EMBL" id="CAK5275977.1"/>
    </source>
</evidence>
<feature type="compositionally biased region" description="Polar residues" evidence="3">
    <location>
        <begin position="355"/>
        <end position="365"/>
    </location>
</feature>
<reference evidence="5" key="1">
    <citation type="submission" date="2023-11" db="EMBL/GenBank/DDBJ databases">
        <authorList>
            <person name="De Vega J J."/>
            <person name="De Vega J J."/>
        </authorList>
    </citation>
    <scope>NUCLEOTIDE SEQUENCE</scope>
</reference>
<evidence type="ECO:0000256" key="2">
    <source>
        <dbReference type="ARBA" id="ARBA00023242"/>
    </source>
</evidence>
<organism evidence="5 6">
    <name type="scientific">Mycena citricolor</name>
    <dbReference type="NCBI Taxonomy" id="2018698"/>
    <lineage>
        <taxon>Eukaryota</taxon>
        <taxon>Fungi</taxon>
        <taxon>Dikarya</taxon>
        <taxon>Basidiomycota</taxon>
        <taxon>Agaricomycotina</taxon>
        <taxon>Agaricomycetes</taxon>
        <taxon>Agaricomycetidae</taxon>
        <taxon>Agaricales</taxon>
        <taxon>Marasmiineae</taxon>
        <taxon>Mycenaceae</taxon>
        <taxon>Mycena</taxon>
    </lineage>
</organism>
<dbReference type="Pfam" id="PF13907">
    <property type="entry name" value="CHD1-like_C"/>
    <property type="match status" value="1"/>
</dbReference>
<feature type="compositionally biased region" description="Polar residues" evidence="3">
    <location>
        <begin position="830"/>
        <end position="839"/>
    </location>
</feature>
<evidence type="ECO:0000259" key="4">
    <source>
        <dbReference type="SMART" id="SM01176"/>
    </source>
</evidence>